<gene>
    <name evidence="1" type="ORF">DU428_00570</name>
</gene>
<sequence length="146" mass="16838">MKKIKNCKHCYEPFQSRRSNHVYCTTSCKTKASYKRNNYKYISGHYQKEKKEVESQDKLMAPDLISKQLVELENKVEFLANQKKETKGALASDIKNVALGSVAADAAIYTAKKMFMPNSLPATKKDIELLKQEIQQLNYLLKLRRS</sequence>
<dbReference type="Proteomes" id="UP000252249">
    <property type="component" value="Unassembled WGS sequence"/>
</dbReference>
<dbReference type="RefSeq" id="WP_113965565.1">
    <property type="nucleotide sequence ID" value="NZ_QNRP01000001.1"/>
</dbReference>
<accession>A0A368P9K6</accession>
<dbReference type="OrthoDB" id="1134968at2"/>
<proteinExistence type="predicted"/>
<name>A0A368P9K6_9FLAO</name>
<protein>
    <submittedName>
        <fullName evidence="1">Uncharacterized protein</fullName>
    </submittedName>
</protein>
<evidence type="ECO:0000313" key="2">
    <source>
        <dbReference type="Proteomes" id="UP000252249"/>
    </source>
</evidence>
<comment type="caution">
    <text evidence="1">The sequence shown here is derived from an EMBL/GenBank/DDBJ whole genome shotgun (WGS) entry which is preliminary data.</text>
</comment>
<dbReference type="EMBL" id="QPIG01000001">
    <property type="protein sequence ID" value="RCU57921.1"/>
    <property type="molecule type" value="Genomic_DNA"/>
</dbReference>
<organism evidence="1 2">
    <name type="scientific">Oceanihabitans sediminis</name>
    <dbReference type="NCBI Taxonomy" id="1812012"/>
    <lineage>
        <taxon>Bacteria</taxon>
        <taxon>Pseudomonadati</taxon>
        <taxon>Bacteroidota</taxon>
        <taxon>Flavobacteriia</taxon>
        <taxon>Flavobacteriales</taxon>
        <taxon>Flavobacteriaceae</taxon>
        <taxon>Oceanihabitans</taxon>
    </lineage>
</organism>
<dbReference type="AlphaFoldDB" id="A0A368P9K6"/>
<evidence type="ECO:0000313" key="1">
    <source>
        <dbReference type="EMBL" id="RCU57921.1"/>
    </source>
</evidence>
<reference evidence="1 2" key="1">
    <citation type="submission" date="2018-07" db="EMBL/GenBank/DDBJ databases">
        <title>Oceanihabitans testaceum sp. nov., isolated from marine sediment.</title>
        <authorList>
            <person name="Li C.-M."/>
        </authorList>
    </citation>
    <scope>NUCLEOTIDE SEQUENCE [LARGE SCALE GENOMIC DNA]</scope>
    <source>
        <strain evidence="1 2">S9-10</strain>
    </source>
</reference>
<keyword evidence="2" id="KW-1185">Reference proteome</keyword>